<evidence type="ECO:0000313" key="10">
    <source>
        <dbReference type="Proteomes" id="UP001141806"/>
    </source>
</evidence>
<proteinExistence type="inferred from homology"/>
<comment type="subcellular location">
    <subcellularLocation>
        <location evidence="1 6">Nucleus</location>
    </subcellularLocation>
</comment>
<dbReference type="GO" id="GO:0009734">
    <property type="term" value="P:auxin-activated signaling pathway"/>
    <property type="evidence" value="ECO:0007669"/>
    <property type="project" value="UniProtKB-UniRule"/>
</dbReference>
<dbReference type="AlphaFoldDB" id="A0A9Q0H5S4"/>
<dbReference type="GO" id="GO:0003677">
    <property type="term" value="F:DNA binding"/>
    <property type="evidence" value="ECO:0007669"/>
    <property type="project" value="InterPro"/>
</dbReference>
<dbReference type="FunFam" id="3.10.20.90:FF:000047">
    <property type="entry name" value="Auxin response factor"/>
    <property type="match status" value="1"/>
</dbReference>
<sequence>MFSSQRRYEAENWVPLARHEPTYTDLLSAFRKPGDSAHTFCQPFVDHNSDDSNPMEKHFPDQEVKFNILSSPWSMMTSTPSLNMLESSIKVPTQVGEIPYQKPGNGRYGERNGYLRTEQHQGNWLMPLLPPSHLENPRARGLRSQSAVLQQHEAVKPKGDGNCKLFGVPLIRNHLASESALLHSSTAYETESHIHPMMHQPQALESDQHSEQSKGSKSVDTVLVSNEKEKPFQASQQHSRDTQSKQHGSTRSCTKVHKQGIALGRSVDLSKFNGYDELIAELDKMFEFNGELMAPNKNWLIVYTDNEGDMMLVGDDPWQEFCSMVRKIFIYTREEIQKMNPGNLNPKIEESVVVPQERTSPKEVKCVPLPAAPSPDNS</sequence>
<organism evidence="9 10">
    <name type="scientific">Protea cynaroides</name>
    <dbReference type="NCBI Taxonomy" id="273540"/>
    <lineage>
        <taxon>Eukaryota</taxon>
        <taxon>Viridiplantae</taxon>
        <taxon>Streptophyta</taxon>
        <taxon>Embryophyta</taxon>
        <taxon>Tracheophyta</taxon>
        <taxon>Spermatophyta</taxon>
        <taxon>Magnoliopsida</taxon>
        <taxon>Proteales</taxon>
        <taxon>Proteaceae</taxon>
        <taxon>Protea</taxon>
    </lineage>
</organism>
<evidence type="ECO:0000256" key="7">
    <source>
        <dbReference type="SAM" id="MobiDB-lite"/>
    </source>
</evidence>
<dbReference type="EMBL" id="JAMYWD010000009">
    <property type="protein sequence ID" value="KAJ4960073.1"/>
    <property type="molecule type" value="Genomic_DNA"/>
</dbReference>
<gene>
    <name evidence="9" type="ORF">NE237_019983</name>
</gene>
<comment type="subunit">
    <text evidence="6">Homodimers and heterodimers.</text>
</comment>
<dbReference type="GO" id="GO:0006355">
    <property type="term" value="P:regulation of DNA-templated transcription"/>
    <property type="evidence" value="ECO:0007669"/>
    <property type="project" value="InterPro"/>
</dbReference>
<protein>
    <recommendedName>
        <fullName evidence="6">Auxin-responsive protein</fullName>
    </recommendedName>
</protein>
<evidence type="ECO:0000313" key="9">
    <source>
        <dbReference type="EMBL" id="KAJ4960073.1"/>
    </source>
</evidence>
<feature type="domain" description="PB1" evidence="8">
    <location>
        <begin position="251"/>
        <end position="335"/>
    </location>
</feature>
<accession>A0A9Q0H5S4</accession>
<dbReference type="PANTHER" id="PTHR31384:SF79">
    <property type="entry name" value="AUXIN RESPONSE FACTOR 2"/>
    <property type="match status" value="1"/>
</dbReference>
<keyword evidence="4 6" id="KW-0539">Nucleus</keyword>
<dbReference type="OrthoDB" id="1934346at2759"/>
<evidence type="ECO:0000256" key="6">
    <source>
        <dbReference type="RuleBase" id="RU004549"/>
    </source>
</evidence>
<dbReference type="Pfam" id="PF02309">
    <property type="entry name" value="AUX_IAA"/>
    <property type="match status" value="2"/>
</dbReference>
<comment type="function">
    <text evidence="6">Aux/IAA proteins are short-lived transcriptional factors that function as repressors of early auxin response genes at low auxin concentrations.</text>
</comment>
<keyword evidence="3 6" id="KW-0804">Transcription</keyword>
<dbReference type="PROSITE" id="PS51745">
    <property type="entry name" value="PB1"/>
    <property type="match status" value="1"/>
</dbReference>
<evidence type="ECO:0000256" key="5">
    <source>
        <dbReference type="ARBA" id="ARBA00023294"/>
    </source>
</evidence>
<dbReference type="SUPFAM" id="SSF54277">
    <property type="entry name" value="CAD &amp; PB1 domains"/>
    <property type="match status" value="1"/>
</dbReference>
<evidence type="ECO:0000256" key="3">
    <source>
        <dbReference type="ARBA" id="ARBA00023163"/>
    </source>
</evidence>
<keyword evidence="5 6" id="KW-0927">Auxin signaling pathway</keyword>
<feature type="region of interest" description="Disordered" evidence="7">
    <location>
        <begin position="229"/>
        <end position="255"/>
    </location>
</feature>
<name>A0A9Q0H5S4_9MAGN</name>
<comment type="similarity">
    <text evidence="6">Belongs to the Aux/IAA family.</text>
</comment>
<keyword evidence="2 6" id="KW-0805">Transcription regulation</keyword>
<evidence type="ECO:0000259" key="8">
    <source>
        <dbReference type="PROSITE" id="PS51745"/>
    </source>
</evidence>
<dbReference type="Proteomes" id="UP001141806">
    <property type="component" value="Unassembled WGS sequence"/>
</dbReference>
<dbReference type="Gene3D" id="3.10.20.90">
    <property type="entry name" value="Phosphatidylinositol 3-kinase Catalytic Subunit, Chain A, domain 1"/>
    <property type="match status" value="1"/>
</dbReference>
<reference evidence="9" key="1">
    <citation type="journal article" date="2023" name="Plant J.">
        <title>The genome of the king protea, Protea cynaroides.</title>
        <authorList>
            <person name="Chang J."/>
            <person name="Duong T.A."/>
            <person name="Schoeman C."/>
            <person name="Ma X."/>
            <person name="Roodt D."/>
            <person name="Barker N."/>
            <person name="Li Z."/>
            <person name="Van de Peer Y."/>
            <person name="Mizrachi E."/>
        </authorList>
    </citation>
    <scope>NUCLEOTIDE SEQUENCE</scope>
    <source>
        <tissue evidence="9">Young leaves</tissue>
    </source>
</reference>
<keyword evidence="10" id="KW-1185">Reference proteome</keyword>
<comment type="caution">
    <text evidence="9">The sequence shown here is derived from an EMBL/GenBank/DDBJ whole genome shotgun (WGS) entry which is preliminary data.</text>
</comment>
<keyword evidence="6" id="KW-0678">Repressor</keyword>
<dbReference type="GO" id="GO:0005634">
    <property type="term" value="C:nucleus"/>
    <property type="evidence" value="ECO:0007669"/>
    <property type="project" value="UniProtKB-SubCell"/>
</dbReference>
<dbReference type="PANTHER" id="PTHR31384">
    <property type="entry name" value="AUXIN RESPONSE FACTOR 4-RELATED"/>
    <property type="match status" value="1"/>
</dbReference>
<dbReference type="InterPro" id="IPR044835">
    <property type="entry name" value="ARF_plant"/>
</dbReference>
<evidence type="ECO:0000256" key="2">
    <source>
        <dbReference type="ARBA" id="ARBA00023015"/>
    </source>
</evidence>
<dbReference type="InterPro" id="IPR033389">
    <property type="entry name" value="AUX/IAA_dom"/>
</dbReference>
<evidence type="ECO:0000256" key="4">
    <source>
        <dbReference type="ARBA" id="ARBA00023242"/>
    </source>
</evidence>
<evidence type="ECO:0000256" key="1">
    <source>
        <dbReference type="ARBA" id="ARBA00004123"/>
    </source>
</evidence>
<dbReference type="InterPro" id="IPR053793">
    <property type="entry name" value="PB1-like"/>
</dbReference>